<accession>A0A141HR10</accession>
<dbReference type="RefSeq" id="YP_009594064.1">
    <property type="nucleotide sequence ID" value="NC_041872.1"/>
</dbReference>
<dbReference type="Proteomes" id="UP000221857">
    <property type="component" value="Segment"/>
</dbReference>
<feature type="domain" description="TtsA-like Glycoside hydrolase family 108" evidence="1">
    <location>
        <begin position="48"/>
        <end position="121"/>
    </location>
</feature>
<dbReference type="GeneID" id="40069581"/>
<evidence type="ECO:0000313" key="3">
    <source>
        <dbReference type="EMBL" id="ALN97121.1"/>
    </source>
</evidence>
<evidence type="ECO:0000313" key="4">
    <source>
        <dbReference type="Proteomes" id="UP000221857"/>
    </source>
</evidence>
<dbReference type="Gene3D" id="1.20.141.10">
    <property type="entry name" value="Chitosanase, subunit A, domain 1"/>
    <property type="match status" value="1"/>
</dbReference>
<keyword evidence="3" id="KW-0378">Hydrolase</keyword>
<dbReference type="InterPro" id="IPR023346">
    <property type="entry name" value="Lysozyme-like_dom_sf"/>
</dbReference>
<dbReference type="EMBL" id="KT876724">
    <property type="protein sequence ID" value="ALN97121.1"/>
    <property type="molecule type" value="Genomic_DNA"/>
</dbReference>
<evidence type="ECO:0000259" key="2">
    <source>
        <dbReference type="Pfam" id="PF09374"/>
    </source>
</evidence>
<evidence type="ECO:0000259" key="1">
    <source>
        <dbReference type="Pfam" id="PF05838"/>
    </source>
</evidence>
<dbReference type="KEGG" id="vg:40069581"/>
<keyword evidence="4" id="KW-1185">Reference proteome</keyword>
<dbReference type="Pfam" id="PF09374">
    <property type="entry name" value="PG_binding_3"/>
    <property type="match status" value="1"/>
</dbReference>
<dbReference type="GO" id="GO:0016787">
    <property type="term" value="F:hydrolase activity"/>
    <property type="evidence" value="ECO:0007669"/>
    <property type="project" value="UniProtKB-KW"/>
</dbReference>
<dbReference type="Pfam" id="PF05838">
    <property type="entry name" value="Glyco_hydro_108"/>
    <property type="match status" value="1"/>
</dbReference>
<dbReference type="SUPFAM" id="SSF53955">
    <property type="entry name" value="Lysozyme-like"/>
    <property type="match status" value="1"/>
</dbReference>
<protein>
    <submittedName>
        <fullName evidence="3">Glycosyl hydrolase</fullName>
    </submittedName>
</protein>
<feature type="domain" description="Peptidoglycan binding" evidence="2">
    <location>
        <begin position="124"/>
        <end position="185"/>
    </location>
</feature>
<dbReference type="InterPro" id="IPR018537">
    <property type="entry name" value="Peptidoglycan-bd_3"/>
</dbReference>
<sequence length="193" mass="22093">MGAKVLVNDYVRLAKANPTIEKEFEYFKEFIFNRTLVWEGVSNPKAGGNLHNVAGDTGGWTLWGIAYNSNSGLFKNFDDFKDTTYEEAAAIAYTKYYRAINAFILPLEARLMYFDTAYNMGNMRAIKIMQSCVGVPQDGVIGPVTREKMQYVTEECLFNKRNTTYNNIVRANIKMNKFIKGWLNRSLAIFKIK</sequence>
<name>A0A141HR10_9CAUD</name>
<organism evidence="3 4">
    <name type="scientific">Flavobacterium phage FpV4</name>
    <dbReference type="NCBI Taxonomy" id="1740108"/>
    <lineage>
        <taxon>Viruses</taxon>
        <taxon>Duplodnaviria</taxon>
        <taxon>Heunggongvirae</taxon>
        <taxon>Uroviricota</taxon>
        <taxon>Caudoviricetes</taxon>
        <taxon>Fipvunavirus</taxon>
        <taxon>Fipvunavirus Fpv4</taxon>
    </lineage>
</organism>
<dbReference type="InterPro" id="IPR008565">
    <property type="entry name" value="TtsA-like_GH18_dom"/>
</dbReference>
<reference evidence="3 4" key="1">
    <citation type="journal article" date="2016" name="PLoS ONE">
        <title>Comparative Genome Analysis Provides Insights into the Pathogenicity of Flavobacterium psychrophilum.</title>
        <authorList>
            <person name="Castillo D."/>
            <person name="Christiansen R.H."/>
            <person name="Dalsgaard I."/>
            <person name="Madsen L."/>
            <person name="Espejo R."/>
            <person name="Middelboe M."/>
        </authorList>
    </citation>
    <scope>NUCLEOTIDE SEQUENCE [LARGE SCALE GENOMIC DNA]</scope>
</reference>
<proteinExistence type="predicted"/>